<reference evidence="1 2" key="1">
    <citation type="submission" date="2011-02" db="EMBL/GenBank/DDBJ databases">
        <title>The Genome Sequence of Sphaeroforma arctica JP610.</title>
        <authorList>
            <consortium name="The Broad Institute Genome Sequencing Platform"/>
            <person name="Russ C."/>
            <person name="Cuomo C."/>
            <person name="Young S.K."/>
            <person name="Zeng Q."/>
            <person name="Gargeya S."/>
            <person name="Alvarado L."/>
            <person name="Berlin A."/>
            <person name="Chapman S.B."/>
            <person name="Chen Z."/>
            <person name="Freedman E."/>
            <person name="Gellesch M."/>
            <person name="Goldberg J."/>
            <person name="Griggs A."/>
            <person name="Gujja S."/>
            <person name="Heilman E."/>
            <person name="Heiman D."/>
            <person name="Howarth C."/>
            <person name="Mehta T."/>
            <person name="Neiman D."/>
            <person name="Pearson M."/>
            <person name="Roberts A."/>
            <person name="Saif S."/>
            <person name="Shea T."/>
            <person name="Shenoy N."/>
            <person name="Sisk P."/>
            <person name="Stolte C."/>
            <person name="Sykes S."/>
            <person name="White J."/>
            <person name="Yandava C."/>
            <person name="Burger G."/>
            <person name="Gray M.W."/>
            <person name="Holland P.W.H."/>
            <person name="King N."/>
            <person name="Lang F.B.F."/>
            <person name="Roger A.J."/>
            <person name="Ruiz-Trillo I."/>
            <person name="Haas B."/>
            <person name="Nusbaum C."/>
            <person name="Birren B."/>
        </authorList>
    </citation>
    <scope>NUCLEOTIDE SEQUENCE [LARGE SCALE GENOMIC DNA]</scope>
    <source>
        <strain evidence="1 2">JP610</strain>
    </source>
</reference>
<organism evidence="1 2">
    <name type="scientific">Sphaeroforma arctica JP610</name>
    <dbReference type="NCBI Taxonomy" id="667725"/>
    <lineage>
        <taxon>Eukaryota</taxon>
        <taxon>Ichthyosporea</taxon>
        <taxon>Ichthyophonida</taxon>
        <taxon>Sphaeroforma</taxon>
    </lineage>
</organism>
<protein>
    <submittedName>
        <fullName evidence="1">Uncharacterized protein</fullName>
    </submittedName>
</protein>
<dbReference type="EMBL" id="KQ241843">
    <property type="protein sequence ID" value="KNC83329.1"/>
    <property type="molecule type" value="Genomic_DNA"/>
</dbReference>
<dbReference type="AlphaFoldDB" id="A0A0L0G383"/>
<dbReference type="RefSeq" id="XP_014157231.1">
    <property type="nucleotide sequence ID" value="XM_014301756.1"/>
</dbReference>
<keyword evidence="2" id="KW-1185">Reference proteome</keyword>
<evidence type="ECO:0000313" key="1">
    <source>
        <dbReference type="EMBL" id="KNC83329.1"/>
    </source>
</evidence>
<sequence length="100" mass="12290">MHTTKHFKEPEQFNRSIFDRLRPHPVDYLLEKFFNDMQNKKLNVEVHTERAHKTMVMLEKRYRNSNKKPIHFQLLKVQRYQTLMYFGQQTQVNALIRADK</sequence>
<proteinExistence type="predicted"/>
<gene>
    <name evidence="1" type="ORF">SARC_04424</name>
</gene>
<dbReference type="GeneID" id="25904928"/>
<accession>A0A0L0G383</accession>
<name>A0A0L0G383_9EUKA</name>
<dbReference type="Proteomes" id="UP000054560">
    <property type="component" value="Unassembled WGS sequence"/>
</dbReference>
<evidence type="ECO:0000313" key="2">
    <source>
        <dbReference type="Proteomes" id="UP000054560"/>
    </source>
</evidence>